<evidence type="ECO:0000313" key="3">
    <source>
        <dbReference type="Proteomes" id="UP000094224"/>
    </source>
</evidence>
<name>A0A1E3SNA8_9MYCO</name>
<evidence type="ECO:0000313" key="2">
    <source>
        <dbReference type="EMBL" id="ODR03637.1"/>
    </source>
</evidence>
<sequence>MFGCNVATLSRLPDSGRSERVAVVLGHVPQRRRHRHRPAQPPHHRRDLSKVSLSKTDSQTNNRRPGTASTMSPGPSTPQRNVEPKRRTPLLIS</sequence>
<organism evidence="2 3">
    <name type="scientific">Mycobacterium sherrisii</name>
    <dbReference type="NCBI Taxonomy" id="243061"/>
    <lineage>
        <taxon>Bacteria</taxon>
        <taxon>Bacillati</taxon>
        <taxon>Actinomycetota</taxon>
        <taxon>Actinomycetes</taxon>
        <taxon>Mycobacteriales</taxon>
        <taxon>Mycobacteriaceae</taxon>
        <taxon>Mycobacterium</taxon>
        <taxon>Mycobacterium simiae complex</taxon>
    </lineage>
</organism>
<proteinExistence type="predicted"/>
<dbReference type="Proteomes" id="UP000094224">
    <property type="component" value="Unassembled WGS sequence"/>
</dbReference>
<feature type="region of interest" description="Disordered" evidence="1">
    <location>
        <begin position="1"/>
        <end position="93"/>
    </location>
</feature>
<gene>
    <name evidence="2" type="ORF">BHQ21_20880</name>
</gene>
<evidence type="ECO:0000256" key="1">
    <source>
        <dbReference type="SAM" id="MobiDB-lite"/>
    </source>
</evidence>
<keyword evidence="3" id="KW-1185">Reference proteome</keyword>
<feature type="compositionally biased region" description="Basic residues" evidence="1">
    <location>
        <begin position="29"/>
        <end position="47"/>
    </location>
</feature>
<protein>
    <submittedName>
        <fullName evidence="2">Uncharacterized protein</fullName>
    </submittedName>
</protein>
<feature type="compositionally biased region" description="Polar residues" evidence="1">
    <location>
        <begin position="51"/>
        <end position="80"/>
    </location>
</feature>
<reference evidence="3" key="1">
    <citation type="submission" date="2016-09" db="EMBL/GenBank/DDBJ databases">
        <authorList>
            <person name="Greninger A.L."/>
            <person name="Jerome K.R."/>
            <person name="Mcnair B."/>
            <person name="Wallis C."/>
            <person name="Fang F."/>
        </authorList>
    </citation>
    <scope>NUCLEOTIDE SEQUENCE [LARGE SCALE GENOMIC DNA]</scope>
    <source>
        <strain evidence="3">BC1_M4</strain>
    </source>
</reference>
<dbReference type="AlphaFoldDB" id="A0A1E3SNA8"/>
<dbReference type="EMBL" id="MIHC01000043">
    <property type="protein sequence ID" value="ODR03637.1"/>
    <property type="molecule type" value="Genomic_DNA"/>
</dbReference>
<accession>A0A1E3SNA8</accession>
<comment type="caution">
    <text evidence="2">The sequence shown here is derived from an EMBL/GenBank/DDBJ whole genome shotgun (WGS) entry which is preliminary data.</text>
</comment>